<evidence type="ECO:0000256" key="3">
    <source>
        <dbReference type="SAM" id="MobiDB-lite"/>
    </source>
</evidence>
<name>A0A1B6PKZ6_SORBI</name>
<feature type="compositionally biased region" description="Acidic residues" evidence="3">
    <location>
        <begin position="1058"/>
        <end position="1088"/>
    </location>
</feature>
<feature type="coiled-coil region" evidence="2">
    <location>
        <begin position="676"/>
        <end position="714"/>
    </location>
</feature>
<gene>
    <name evidence="4" type="ORF">SORBI_3006G094201</name>
</gene>
<reference evidence="4 5" key="1">
    <citation type="journal article" date="2009" name="Nature">
        <title>The Sorghum bicolor genome and the diversification of grasses.</title>
        <authorList>
            <person name="Paterson A.H."/>
            <person name="Bowers J.E."/>
            <person name="Bruggmann R."/>
            <person name="Dubchak I."/>
            <person name="Grimwood J."/>
            <person name="Gundlach H."/>
            <person name="Haberer G."/>
            <person name="Hellsten U."/>
            <person name="Mitros T."/>
            <person name="Poliakov A."/>
            <person name="Schmutz J."/>
            <person name="Spannagl M."/>
            <person name="Tang H."/>
            <person name="Wang X."/>
            <person name="Wicker T."/>
            <person name="Bharti A.K."/>
            <person name="Chapman J."/>
            <person name="Feltus F.A."/>
            <person name="Gowik U."/>
            <person name="Grigoriev I.V."/>
            <person name="Lyons E."/>
            <person name="Maher C.A."/>
            <person name="Martis M."/>
            <person name="Narechania A."/>
            <person name="Otillar R.P."/>
            <person name="Penning B.W."/>
            <person name="Salamov A.A."/>
            <person name="Wang Y."/>
            <person name="Zhang L."/>
            <person name="Carpita N.C."/>
            <person name="Freeling M."/>
            <person name="Gingle A.R."/>
            <person name="Hash C.T."/>
            <person name="Keller B."/>
            <person name="Klein P."/>
            <person name="Kresovich S."/>
            <person name="McCann M.C."/>
            <person name="Ming R."/>
            <person name="Peterson D.G."/>
            <person name="Mehboob-ur-Rahman"/>
            <person name="Ware D."/>
            <person name="Westhoff P."/>
            <person name="Mayer K.F."/>
            <person name="Messing J."/>
            <person name="Rokhsar D.S."/>
        </authorList>
    </citation>
    <scope>NUCLEOTIDE SEQUENCE [LARGE SCALE GENOMIC DNA]</scope>
    <source>
        <strain evidence="5">cv. BTx623</strain>
    </source>
</reference>
<dbReference type="Gene3D" id="3.40.420.10">
    <property type="entry name" value="Ricin (A subunit), domain 1"/>
    <property type="match status" value="1"/>
</dbReference>
<dbReference type="EMBL" id="CM000765">
    <property type="protein sequence ID" value="KXG26343.2"/>
    <property type="molecule type" value="Genomic_DNA"/>
</dbReference>
<dbReference type="InterPro" id="IPR016138">
    <property type="entry name" value="Ribosome_inactivat_prot_sub1"/>
</dbReference>
<evidence type="ECO:0000313" key="5">
    <source>
        <dbReference type="Proteomes" id="UP000000768"/>
    </source>
</evidence>
<protein>
    <submittedName>
        <fullName evidence="4">Uncharacterized protein</fullName>
    </submittedName>
</protein>
<dbReference type="GO" id="GO:0030598">
    <property type="term" value="F:rRNA N-glycosylase activity"/>
    <property type="evidence" value="ECO:0007669"/>
    <property type="project" value="InterPro"/>
</dbReference>
<dbReference type="GO" id="GO:0017148">
    <property type="term" value="P:negative regulation of translation"/>
    <property type="evidence" value="ECO:0007669"/>
    <property type="project" value="InterPro"/>
</dbReference>
<dbReference type="AlphaFoldDB" id="A0A1B6PKZ6"/>
<evidence type="ECO:0000256" key="1">
    <source>
        <dbReference type="ARBA" id="ARBA00023054"/>
    </source>
</evidence>
<dbReference type="PANTHER" id="PTHR23160:SF3">
    <property type="entry name" value="SYNAPTONEMAL COMPLEX PROTEIN 1-RELATED"/>
    <property type="match status" value="1"/>
</dbReference>
<dbReference type="GO" id="GO:0007131">
    <property type="term" value="P:reciprocal meiotic recombination"/>
    <property type="evidence" value="ECO:0000318"/>
    <property type="project" value="GO_Central"/>
</dbReference>
<keyword evidence="5" id="KW-1185">Reference proteome</keyword>
<dbReference type="InterPro" id="IPR036041">
    <property type="entry name" value="Ribosome-inact_prot_sf"/>
</dbReference>
<dbReference type="SUPFAM" id="SSF56371">
    <property type="entry name" value="Ribosome inactivating proteins (RIP)"/>
    <property type="match status" value="1"/>
</dbReference>
<dbReference type="Gramene" id="KXG26343">
    <property type="protein sequence ID" value="KXG26343"/>
    <property type="gene ID" value="SORBI_3006G094201"/>
</dbReference>
<dbReference type="STRING" id="4558.A0A1B6PKZ6"/>
<feature type="coiled-coil region" evidence="2">
    <location>
        <begin position="497"/>
        <end position="632"/>
    </location>
</feature>
<feature type="region of interest" description="Disordered" evidence="3">
    <location>
        <begin position="1050"/>
        <end position="1094"/>
    </location>
</feature>
<accession>A0A1B6PKZ6</accession>
<evidence type="ECO:0000313" key="4">
    <source>
        <dbReference type="EMBL" id="KXG26343.2"/>
    </source>
</evidence>
<dbReference type="InParanoid" id="A0A1B6PKZ6"/>
<sequence length="1197" mass="139270">MLGKNSKDLDEFNCLLRDLSTKLEDLEQKIISGRQEMLQIKQEKEEMDRSYKERLYSNDTTIKEKDSVIKQLEGSVDENKSRLTCLDSCLQCMEQELKLKDDVCISLKGNLASSESEKNSLELMNKGHILEIEKLCQDNKNLKELLSSFMVKVTELDKEHASVSSHVSRLISSFERFYEMAQDEKMLMARPYKDKFEHLQSQYVDLMSENNALKTEIEELKSRLVELQRTQEIVLVQHVEERQVAEDKIRRIESEAEVSASNINQLEKLASELQGRIQKLLEDSTLAENHKQELLQKILKLESDNLELRGQVQSIMEEKSNNAETLQGEITKRDQQVNTLENQINQLCSVLDEKEQLYLCYVETEKTLEDQKLQVEASLSATECQLSDAKKQYDLMLEGEKIELSKHLKELSLKNDQAINEIRKKYELVKIEITNAEKEKAEKLIREIENKCNENISQNKHDYERYLICLKKEHGTMVARIQQDNEHKQSTLWAYLKEELQRIQSQAENELKEKLSLLRKEHEFQIKSLRIHHEEKCQRMQEELELQKSKEEKQRARVDQEVNSKKEELLQKISKLESNNQEHLGQVHFIMEEKSNNAESLQGEITKRDQQVNTLENKINQLHSVLDEKEQLYLCSVEREKTLEDQKLQVEASLSATECQLSKAQKQYDLMPEGEKIELSKHLQELSLKNDQAINEIRKKYEREKIEITNAEKEKAEKLIGEIGNKCNESISEKKHDSEKYSICLKEQHGSTIIVRQIHFSPYMQRRKDLIEDNRKDLMGECHPGNTATIVLDPNDLDRSTRSYKRAIRKARKWCRSNRKPVDISKHFGPGAEVFTTPGKGTFHFIYKYDDRSLTVSLSGRNLYIKGWHGDRFGGFKIDKQFIEDQNYRFIDTGDNYTALCRDRDVSTVRIGFEPVIENFEVLHKCNGVISTNVLRAIAVFAVHGPEAIRLEDVFQAILDSYDNKQSILGKKLSLLVKNYGFYSAQLLYCVDTILGGGEEPQIVNKKGIEIKSVQELRNKIRVPLWSSYLMGKFEPNGLENTSGWCPPYSDNNWVSSDETDNEMSEIDDDTSLSEENEETETDDDMSLSEEKDSRDSRVKLSLFSEMNSSISRFGKAIDWDPRHQIRKNGLFDFGQCRSQVFGRTVDIDCMDQFENELGSSSQYRTWRMRIFGKMAGWRPRRLLSSTWTLMGIRKLL</sequence>
<keyword evidence="1 2" id="KW-0175">Coiled coil</keyword>
<organism evidence="4 5">
    <name type="scientific">Sorghum bicolor</name>
    <name type="common">Sorghum</name>
    <name type="synonym">Sorghum vulgare</name>
    <dbReference type="NCBI Taxonomy" id="4558"/>
    <lineage>
        <taxon>Eukaryota</taxon>
        <taxon>Viridiplantae</taxon>
        <taxon>Streptophyta</taxon>
        <taxon>Embryophyta</taxon>
        <taxon>Tracheophyta</taxon>
        <taxon>Spermatophyta</taxon>
        <taxon>Magnoliopsida</taxon>
        <taxon>Liliopsida</taxon>
        <taxon>Poales</taxon>
        <taxon>Poaceae</taxon>
        <taxon>PACMAD clade</taxon>
        <taxon>Panicoideae</taxon>
        <taxon>Andropogonodae</taxon>
        <taxon>Andropogoneae</taxon>
        <taxon>Sorghinae</taxon>
        <taxon>Sorghum</taxon>
    </lineage>
</organism>
<dbReference type="PANTHER" id="PTHR23160">
    <property type="entry name" value="SYNAPTONEMAL COMPLEX PROTEIN-RELATED"/>
    <property type="match status" value="1"/>
</dbReference>
<feature type="coiled-coil region" evidence="2">
    <location>
        <begin position="401"/>
        <end position="458"/>
    </location>
</feature>
<evidence type="ECO:0000256" key="2">
    <source>
        <dbReference type="SAM" id="Coils"/>
    </source>
</evidence>
<proteinExistence type="predicted"/>
<reference evidence="5" key="2">
    <citation type="journal article" date="2018" name="Plant J.">
        <title>The Sorghum bicolor reference genome: improved assembly, gene annotations, a transcriptome atlas, and signatures of genome organization.</title>
        <authorList>
            <person name="McCormick R.F."/>
            <person name="Truong S.K."/>
            <person name="Sreedasyam A."/>
            <person name="Jenkins J."/>
            <person name="Shu S."/>
            <person name="Sims D."/>
            <person name="Kennedy M."/>
            <person name="Amirebrahimi M."/>
            <person name="Weers B.D."/>
            <person name="McKinley B."/>
            <person name="Mattison A."/>
            <person name="Morishige D.T."/>
            <person name="Grimwood J."/>
            <person name="Schmutz J."/>
            <person name="Mullet J.E."/>
        </authorList>
    </citation>
    <scope>NUCLEOTIDE SEQUENCE [LARGE SCALE GENOMIC DNA]</scope>
    <source>
        <strain evidence="5">cv. BTx623</strain>
    </source>
</reference>
<dbReference type="Proteomes" id="UP000000768">
    <property type="component" value="Chromosome 6"/>
</dbReference>
<feature type="coiled-coil region" evidence="2">
    <location>
        <begin position="9"/>
        <end position="43"/>
    </location>
</feature>
<feature type="coiled-coil region" evidence="2">
    <location>
        <begin position="196"/>
        <end position="357"/>
    </location>
</feature>